<keyword evidence="2" id="KW-1185">Reference proteome</keyword>
<gene>
    <name evidence="1" type="ORF">CCMP2556_LOCUS5211</name>
</gene>
<organism evidence="1 2">
    <name type="scientific">Durusdinium trenchii</name>
    <dbReference type="NCBI Taxonomy" id="1381693"/>
    <lineage>
        <taxon>Eukaryota</taxon>
        <taxon>Sar</taxon>
        <taxon>Alveolata</taxon>
        <taxon>Dinophyceae</taxon>
        <taxon>Suessiales</taxon>
        <taxon>Symbiodiniaceae</taxon>
        <taxon>Durusdinium</taxon>
    </lineage>
</organism>
<evidence type="ECO:0000313" key="2">
    <source>
        <dbReference type="Proteomes" id="UP001642484"/>
    </source>
</evidence>
<protein>
    <submittedName>
        <fullName evidence="1">Uncharacterized protein</fullName>
    </submittedName>
</protein>
<accession>A0ABP0I7T4</accession>
<sequence>MSTVPMLDLEDSRCLGTPHEEECFRETVAPRFPAFEDPQCAMGVALRGIFLSAKKPYNEFQDSNAILPDGNMQGFDECLLYGNDQASCCVKVRFCKCDAHPAEHVGCNLGVAAECAICLMLIPPVLVRHSGWGKMFSWILRQLEAVSLARQSLVLEPEATDLLRSITWGKLRSGQQHRDLVRMSNASGPLGERLITAVVEDFYTQQMANTNPLDAWAQAVEIGLVTAVARFLASRWPRGKRAPVPQQQLEAIKRLIPENLRSLIPRRMLFASGGRAKALREMIGPPRVERQKGGLLEAAWIQALRSWSGTCCPPDVTGGLAILHPPPAGNSKWPGLLLALCLACESRDRELLRQVEQGIQCVGRGCPVLMKLQIMEQHAWNVWKDPAAKRWLPLLQLVLERFRRPRLAKSASRGERLHVLGTGETLAFLKAGGSMARFGDGEFWSMDRGFITPVVRSRFLQESLVYVARLGTSGCPGFKPAMVDVLGLEETFPDRMNYNWWRDRPFFRQIPFRYFPPGIYGNMWTNYRPAGSSRHTTIRRNFVEGWEEVFANKSVLLVGHPFAQAATQGKATGVMFGAPKADYDFPVRVAQVSWEMMRQVAQDRLAPFTRARDVRLMRPLAIGLASSVRWHLALQTVREVVDNSDIDVVAVSWGPQAKPLVADVACRGTQAIDVGRLLWELHGNSAMSGELLKTTAPPCASHFPGCTPCRARLLHRDYL</sequence>
<evidence type="ECO:0000313" key="1">
    <source>
        <dbReference type="EMBL" id="CAK8998363.1"/>
    </source>
</evidence>
<dbReference type="EMBL" id="CAXAMN010002224">
    <property type="protein sequence ID" value="CAK8998363.1"/>
    <property type="molecule type" value="Genomic_DNA"/>
</dbReference>
<reference evidence="1 2" key="1">
    <citation type="submission" date="2024-02" db="EMBL/GenBank/DDBJ databases">
        <authorList>
            <person name="Chen Y."/>
            <person name="Shah S."/>
            <person name="Dougan E. K."/>
            <person name="Thang M."/>
            <person name="Chan C."/>
        </authorList>
    </citation>
    <scope>NUCLEOTIDE SEQUENCE [LARGE SCALE GENOMIC DNA]</scope>
</reference>
<comment type="caution">
    <text evidence="1">The sequence shown here is derived from an EMBL/GenBank/DDBJ whole genome shotgun (WGS) entry which is preliminary data.</text>
</comment>
<name>A0ABP0I7T4_9DINO</name>
<proteinExistence type="predicted"/>
<dbReference type="Proteomes" id="UP001642484">
    <property type="component" value="Unassembled WGS sequence"/>
</dbReference>